<dbReference type="EMBL" id="GG663735">
    <property type="protein sequence ID" value="EEH60262.1"/>
    <property type="molecule type" value="Genomic_DNA"/>
</dbReference>
<organism evidence="3">
    <name type="scientific">Micromonas pusilla (strain CCMP1545)</name>
    <name type="common">Picoplanktonic green alga</name>
    <dbReference type="NCBI Taxonomy" id="564608"/>
    <lineage>
        <taxon>Eukaryota</taxon>
        <taxon>Viridiplantae</taxon>
        <taxon>Chlorophyta</taxon>
        <taxon>Mamiellophyceae</taxon>
        <taxon>Mamiellales</taxon>
        <taxon>Mamiellaceae</taxon>
        <taxon>Micromonas</taxon>
    </lineage>
</organism>
<feature type="region of interest" description="Disordered" evidence="1">
    <location>
        <begin position="1"/>
        <end position="337"/>
    </location>
</feature>
<dbReference type="RefSeq" id="XP_003055010.1">
    <property type="nucleotide sequence ID" value="XM_003054964.1"/>
</dbReference>
<feature type="compositionally biased region" description="Low complexity" evidence="1">
    <location>
        <begin position="564"/>
        <end position="581"/>
    </location>
</feature>
<feature type="region of interest" description="Disordered" evidence="1">
    <location>
        <begin position="386"/>
        <end position="416"/>
    </location>
</feature>
<sequence>MPLASDARPGGETIAGKGKGAIRWTAPMVNTRRPEEPRGERRRKSALDTGRSATSARGRARERAASTTAGGGGARVRDLASTTWSPRPADDGDDFNESLVELAEEYERELSFEASNGGRGIANATTSRARVANGADDASRTVIGSMIRRFREAPAAGESPRRRGTRSTEEDDEDDFDDYDRRDEREGFAFSTSQTTSPPERDDARDPLPSDDLVDELIASVSALRDGRRAPFFSASPTPSASSSRHRVGGGANASSEADVSRETWRSSSDAGGGSRGDDEWWFDAPDATDVSTASESGRGGRGGGGEEEEEEDILESWRRRRRLEAATKGAAASPAARAAAAVAALDRVGPVDDDEYQTIVAATRAKLELVASDVESGDAATATCAASAATATTTTTTTATTTEPPREFDPPAWARKVDAAVATSASLELVNDATTDAAAAAESPRARRSLEFESRRDAAKTRAAADDDRRVRERERERDASGAASTSDSDPSSPSSCRDDRDRGPDISDALGNVVGDMLFGGGEDADDDGWSNPGLMMFPSTRGAAAGAKPPRPAPPRPPRSPGSSTRSSRSASPTSTSTRGGGGGGGGGEGGGGLSPIELVAAEVPPRAPPVVHDDATPSSPEPPPSRTPASARPVHPPPPPRTRPPPSGYGASGERLGEEWAAPSDEDDGLVVMLKARIENLQGQLARFAARAK</sequence>
<dbReference type="AlphaFoldDB" id="C1MHT4"/>
<keyword evidence="3" id="KW-1185">Reference proteome</keyword>
<feature type="compositionally biased region" description="Pro residues" evidence="1">
    <location>
        <begin position="638"/>
        <end position="651"/>
    </location>
</feature>
<gene>
    <name evidence="2" type="ORF">MICPUCDRAFT_37953</name>
</gene>
<feature type="compositionally biased region" description="Acidic residues" evidence="1">
    <location>
        <begin position="91"/>
        <end position="107"/>
    </location>
</feature>
<feature type="compositionally biased region" description="Basic and acidic residues" evidence="1">
    <location>
        <begin position="445"/>
        <end position="481"/>
    </location>
</feature>
<name>C1MHT4_MICPC</name>
<feature type="compositionally biased region" description="Low complexity" evidence="1">
    <location>
        <begin position="230"/>
        <end position="243"/>
    </location>
</feature>
<dbReference type="KEGG" id="mpp:MICPUCDRAFT_37953"/>
<feature type="compositionally biased region" description="Pro residues" evidence="1">
    <location>
        <begin position="552"/>
        <end position="563"/>
    </location>
</feature>
<feature type="compositionally biased region" description="Acidic residues" evidence="1">
    <location>
        <begin position="169"/>
        <end position="178"/>
    </location>
</feature>
<feature type="compositionally biased region" description="Basic and acidic residues" evidence="1">
    <location>
        <begin position="199"/>
        <end position="208"/>
    </location>
</feature>
<feature type="compositionally biased region" description="Acidic residues" evidence="1">
    <location>
        <begin position="306"/>
        <end position="315"/>
    </location>
</feature>
<feature type="compositionally biased region" description="Low complexity" evidence="1">
    <location>
        <begin position="386"/>
        <end position="403"/>
    </location>
</feature>
<dbReference type="GeneID" id="9680541"/>
<feature type="compositionally biased region" description="Low complexity" evidence="1">
    <location>
        <begin position="482"/>
        <end position="497"/>
    </location>
</feature>
<dbReference type="OMA" id="WRSEDSY"/>
<feature type="compositionally biased region" description="Low complexity" evidence="1">
    <location>
        <begin position="327"/>
        <end position="337"/>
    </location>
</feature>
<dbReference type="OrthoDB" id="10688935at2759"/>
<feature type="region of interest" description="Disordered" evidence="1">
    <location>
        <begin position="436"/>
        <end position="669"/>
    </location>
</feature>
<feature type="compositionally biased region" description="Gly residues" evidence="1">
    <location>
        <begin position="582"/>
        <end position="597"/>
    </location>
</feature>
<evidence type="ECO:0000256" key="1">
    <source>
        <dbReference type="SAM" id="MobiDB-lite"/>
    </source>
</evidence>
<reference evidence="2 3" key="1">
    <citation type="journal article" date="2009" name="Science">
        <title>Green evolution and dynamic adaptations revealed by genomes of the marine picoeukaryotes Micromonas.</title>
        <authorList>
            <person name="Worden A.Z."/>
            <person name="Lee J.H."/>
            <person name="Mock T."/>
            <person name="Rouze P."/>
            <person name="Simmons M.P."/>
            <person name="Aerts A.L."/>
            <person name="Allen A.E."/>
            <person name="Cuvelier M.L."/>
            <person name="Derelle E."/>
            <person name="Everett M.V."/>
            <person name="Foulon E."/>
            <person name="Grimwood J."/>
            <person name="Gundlach H."/>
            <person name="Henrissat B."/>
            <person name="Napoli C."/>
            <person name="McDonald S.M."/>
            <person name="Parker M.S."/>
            <person name="Rombauts S."/>
            <person name="Salamov A."/>
            <person name="Von Dassow P."/>
            <person name="Badger J.H."/>
            <person name="Coutinho P.M."/>
            <person name="Demir E."/>
            <person name="Dubchak I."/>
            <person name="Gentemann C."/>
            <person name="Eikrem W."/>
            <person name="Gready J.E."/>
            <person name="John U."/>
            <person name="Lanier W."/>
            <person name="Lindquist E.A."/>
            <person name="Lucas S."/>
            <person name="Mayer K.F."/>
            <person name="Moreau H."/>
            <person name="Not F."/>
            <person name="Otillar R."/>
            <person name="Panaud O."/>
            <person name="Pangilinan J."/>
            <person name="Paulsen I."/>
            <person name="Piegu B."/>
            <person name="Poliakov A."/>
            <person name="Robbens S."/>
            <person name="Schmutz J."/>
            <person name="Toulza E."/>
            <person name="Wyss T."/>
            <person name="Zelensky A."/>
            <person name="Zhou K."/>
            <person name="Armbrust E.V."/>
            <person name="Bhattacharya D."/>
            <person name="Goodenough U.W."/>
            <person name="Van de Peer Y."/>
            <person name="Grigoriev I.V."/>
        </authorList>
    </citation>
    <scope>NUCLEOTIDE SEQUENCE [LARGE SCALE GENOMIC DNA]</scope>
    <source>
        <strain evidence="2 3">CCMP1545</strain>
    </source>
</reference>
<dbReference type="Proteomes" id="UP000001876">
    <property type="component" value="Unassembled WGS sequence"/>
</dbReference>
<protein>
    <submittedName>
        <fullName evidence="2">Predicted protein</fullName>
    </submittedName>
</protein>
<evidence type="ECO:0000313" key="3">
    <source>
        <dbReference type="Proteomes" id="UP000001876"/>
    </source>
</evidence>
<accession>C1MHT4</accession>
<evidence type="ECO:0000313" key="2">
    <source>
        <dbReference type="EMBL" id="EEH60262.1"/>
    </source>
</evidence>
<proteinExistence type="predicted"/>
<feature type="compositionally biased region" description="Basic and acidic residues" evidence="1">
    <location>
        <begin position="498"/>
        <end position="507"/>
    </location>
</feature>